<proteinExistence type="predicted"/>
<dbReference type="AlphaFoldDB" id="A0A382Z522"/>
<feature type="non-terminal residue" evidence="2">
    <location>
        <position position="1"/>
    </location>
</feature>
<dbReference type="GO" id="GO:0003700">
    <property type="term" value="F:DNA-binding transcription factor activity"/>
    <property type="evidence" value="ECO:0007669"/>
    <property type="project" value="InterPro"/>
</dbReference>
<evidence type="ECO:0000259" key="1">
    <source>
        <dbReference type="PROSITE" id="PS50987"/>
    </source>
</evidence>
<dbReference type="Pfam" id="PF01022">
    <property type="entry name" value="HTH_5"/>
    <property type="match status" value="1"/>
</dbReference>
<dbReference type="PROSITE" id="PS50987">
    <property type="entry name" value="HTH_ARSR_2"/>
    <property type="match status" value="1"/>
</dbReference>
<dbReference type="SUPFAM" id="SSF46785">
    <property type="entry name" value="Winged helix' DNA-binding domain"/>
    <property type="match status" value="1"/>
</dbReference>
<gene>
    <name evidence="2" type="ORF">METZ01_LOCUS443446</name>
</gene>
<accession>A0A382Z522</accession>
<dbReference type="EMBL" id="UINC01181083">
    <property type="protein sequence ID" value="SVD90592.1"/>
    <property type="molecule type" value="Genomic_DNA"/>
</dbReference>
<name>A0A382Z522_9ZZZZ</name>
<feature type="domain" description="HTH arsR-type" evidence="1">
    <location>
        <begin position="1"/>
        <end position="42"/>
    </location>
</feature>
<dbReference type="InterPro" id="IPR001845">
    <property type="entry name" value="HTH_ArsR_DNA-bd_dom"/>
</dbReference>
<dbReference type="Gene3D" id="1.10.10.10">
    <property type="entry name" value="Winged helix-like DNA-binding domain superfamily/Winged helix DNA-binding domain"/>
    <property type="match status" value="1"/>
</dbReference>
<dbReference type="CDD" id="cd00090">
    <property type="entry name" value="HTH_ARSR"/>
    <property type="match status" value="1"/>
</dbReference>
<dbReference type="InterPro" id="IPR036390">
    <property type="entry name" value="WH_DNA-bd_sf"/>
</dbReference>
<evidence type="ECO:0000313" key="2">
    <source>
        <dbReference type="EMBL" id="SVD90592.1"/>
    </source>
</evidence>
<dbReference type="InterPro" id="IPR036388">
    <property type="entry name" value="WH-like_DNA-bd_sf"/>
</dbReference>
<feature type="non-terminal residue" evidence="2">
    <location>
        <position position="42"/>
    </location>
</feature>
<protein>
    <recommendedName>
        <fullName evidence="1">HTH arsR-type domain-containing protein</fullName>
    </recommendedName>
</protein>
<dbReference type="InterPro" id="IPR011991">
    <property type="entry name" value="ArsR-like_HTH"/>
</dbReference>
<sequence length="42" mass="4711">VRLLALLNESELTVRELTEITNMRQSGISMHLGQMQEAGLVE</sequence>
<reference evidence="2" key="1">
    <citation type="submission" date="2018-05" db="EMBL/GenBank/DDBJ databases">
        <authorList>
            <person name="Lanie J.A."/>
            <person name="Ng W.-L."/>
            <person name="Kazmierczak K.M."/>
            <person name="Andrzejewski T.M."/>
            <person name="Davidsen T.M."/>
            <person name="Wayne K.J."/>
            <person name="Tettelin H."/>
            <person name="Glass J.I."/>
            <person name="Rusch D."/>
            <person name="Podicherti R."/>
            <person name="Tsui H.-C.T."/>
            <person name="Winkler M.E."/>
        </authorList>
    </citation>
    <scope>NUCLEOTIDE SEQUENCE</scope>
</reference>
<organism evidence="2">
    <name type="scientific">marine metagenome</name>
    <dbReference type="NCBI Taxonomy" id="408172"/>
    <lineage>
        <taxon>unclassified sequences</taxon>
        <taxon>metagenomes</taxon>
        <taxon>ecological metagenomes</taxon>
    </lineage>
</organism>